<comment type="caution">
    <text evidence="2">The sequence shown here is derived from an EMBL/GenBank/DDBJ whole genome shotgun (WGS) entry which is preliminary data.</text>
</comment>
<dbReference type="PROSITE" id="PS51257">
    <property type="entry name" value="PROKAR_LIPOPROTEIN"/>
    <property type="match status" value="1"/>
</dbReference>
<evidence type="ECO:0000256" key="1">
    <source>
        <dbReference type="SAM" id="MobiDB-lite"/>
    </source>
</evidence>
<dbReference type="Proteomes" id="UP000606008">
    <property type="component" value="Unassembled WGS sequence"/>
</dbReference>
<accession>A0ABX0QL08</accession>
<feature type="compositionally biased region" description="Polar residues" evidence="1">
    <location>
        <begin position="70"/>
        <end position="87"/>
    </location>
</feature>
<organism evidence="2 3">
    <name type="scientific">Fibrivirga algicola</name>
    <dbReference type="NCBI Taxonomy" id="2950420"/>
    <lineage>
        <taxon>Bacteria</taxon>
        <taxon>Pseudomonadati</taxon>
        <taxon>Bacteroidota</taxon>
        <taxon>Cytophagia</taxon>
        <taxon>Cytophagales</taxon>
        <taxon>Spirosomataceae</taxon>
        <taxon>Fibrivirga</taxon>
    </lineage>
</organism>
<feature type="region of interest" description="Disordered" evidence="1">
    <location>
        <begin position="67"/>
        <end position="87"/>
    </location>
</feature>
<evidence type="ECO:0008006" key="4">
    <source>
        <dbReference type="Google" id="ProtNLM"/>
    </source>
</evidence>
<reference evidence="3" key="2">
    <citation type="submission" date="2023-07" db="EMBL/GenBank/DDBJ databases">
        <authorList>
            <person name="Jung D.-H."/>
        </authorList>
    </citation>
    <scope>NUCLEOTIDE SEQUENCE [LARGE SCALE GENOMIC DNA]</scope>
    <source>
        <strain evidence="3">JA-25</strain>
    </source>
</reference>
<sequence>MRFLYLFLFIVYVSSTSCQTTSPTDQDALARQGPDSVRWVKYSLADIKTDTTLFSKPEEVGELADRRLSESSGLAQSQTNPNYLWTHQDSGNSNELQLLDKQGHVVGRYTLAGITNRDWEDIAVGPGPLPGRSYVYVAEIGDNRLKHATKTIYRFLEPAIISSKFPITETVTAIDVIDLQLPDGPRNAEAILLDPLTLDLYIVSKEQFAELYKASYPQSLTSTTPLQRVLITPFRSITAASVSPDGTEMLIRSYKQLFYFSRQVGESIEAAMRKPPRLISLAQEPQGEAIGWASAGQGKKPYGYFTVSERTLFFIAEPMFVCYRR</sequence>
<dbReference type="RefSeq" id="WP_166693739.1">
    <property type="nucleotide sequence ID" value="NZ_WAEL01000010.1"/>
</dbReference>
<protein>
    <recommendedName>
        <fullName evidence="4">Lipoprotein</fullName>
    </recommendedName>
</protein>
<dbReference type="EMBL" id="WAEL01000010">
    <property type="protein sequence ID" value="NID13119.1"/>
    <property type="molecule type" value="Genomic_DNA"/>
</dbReference>
<keyword evidence="3" id="KW-1185">Reference proteome</keyword>
<gene>
    <name evidence="2" type="ORF">F7231_23300</name>
</gene>
<reference evidence="3" key="1">
    <citation type="submission" date="2019-09" db="EMBL/GenBank/DDBJ databases">
        <authorList>
            <person name="Jung D.-H."/>
        </authorList>
    </citation>
    <scope>NUCLEOTIDE SEQUENCE [LARGE SCALE GENOMIC DNA]</scope>
    <source>
        <strain evidence="3">JA-25</strain>
    </source>
</reference>
<evidence type="ECO:0000313" key="2">
    <source>
        <dbReference type="EMBL" id="NID13119.1"/>
    </source>
</evidence>
<evidence type="ECO:0000313" key="3">
    <source>
        <dbReference type="Proteomes" id="UP000606008"/>
    </source>
</evidence>
<proteinExistence type="predicted"/>
<name>A0ABX0QL08_9BACT</name>